<keyword evidence="2" id="KW-0812">Transmembrane</keyword>
<organism evidence="3 4">
    <name type="scientific">Geodermatophilus obscurus (strain ATCC 25078 / DSM 43160 / JCM 3152 / CCUG 61914 / KCC A-0152 / KCTC 9177 / NBRC 13315 / NRRL B-3577 / G-20)</name>
    <dbReference type="NCBI Taxonomy" id="526225"/>
    <lineage>
        <taxon>Bacteria</taxon>
        <taxon>Bacillati</taxon>
        <taxon>Actinomycetota</taxon>
        <taxon>Actinomycetes</taxon>
        <taxon>Geodermatophilales</taxon>
        <taxon>Geodermatophilaceae</taxon>
        <taxon>Geodermatophilus</taxon>
    </lineage>
</organism>
<keyword evidence="2" id="KW-0472">Membrane</keyword>
<feature type="region of interest" description="Disordered" evidence="1">
    <location>
        <begin position="206"/>
        <end position="229"/>
    </location>
</feature>
<keyword evidence="4" id="KW-1185">Reference proteome</keyword>
<feature type="transmembrane region" description="Helical" evidence="2">
    <location>
        <begin position="20"/>
        <end position="38"/>
    </location>
</feature>
<dbReference type="AlphaFoldDB" id="D2S5X1"/>
<accession>D2S5X1</accession>
<dbReference type="Proteomes" id="UP000001382">
    <property type="component" value="Chromosome"/>
</dbReference>
<feature type="transmembrane region" description="Helical" evidence="2">
    <location>
        <begin position="132"/>
        <end position="154"/>
    </location>
</feature>
<reference evidence="3 4" key="1">
    <citation type="journal article" date="2010" name="Stand. Genomic Sci.">
        <title>Complete genome sequence of Geodermatophilus obscurus type strain (G-20).</title>
        <authorList>
            <person name="Ivanova N."/>
            <person name="Sikorski J."/>
            <person name="Jando M."/>
            <person name="Munk C."/>
            <person name="Lapidus A."/>
            <person name="Glavina Del Rio T."/>
            <person name="Copeland A."/>
            <person name="Tice H."/>
            <person name="Cheng J.-F."/>
            <person name="Lucas S."/>
            <person name="Chen F."/>
            <person name="Nolan M."/>
            <person name="Bruce D."/>
            <person name="Goodwin L."/>
            <person name="Pitluck S."/>
            <person name="Mavromatis K."/>
            <person name="Mikhailova N."/>
            <person name="Pati A."/>
            <person name="Chen A."/>
            <person name="Palaniappan K."/>
            <person name="Land M."/>
            <person name="Hauser L."/>
            <person name="Chang Y.-J."/>
            <person name="Jeffries C.D."/>
            <person name="Meincke L."/>
            <person name="Brettin T."/>
            <person name="Detter J.C."/>
            <person name="Detter J.C."/>
            <person name="Rohde M."/>
            <person name="Goeker M."/>
            <person name="Bristow J."/>
            <person name="Eisen J.A."/>
            <person name="Markowitz V."/>
            <person name="Hugenholtz P."/>
            <person name="Kyrpides N.C."/>
            <person name="Klenk H.-P."/>
        </authorList>
    </citation>
    <scope>NUCLEOTIDE SEQUENCE [LARGE SCALE GENOMIC DNA]</scope>
    <source>
        <strain evidence="4">ATCC 25078 / DSM 43160 / JCM 3152 / KCC A-0152 / KCTC 9177 / NBRC 13315 / NRRL B-3577 / G-20</strain>
    </source>
</reference>
<reference evidence="4" key="2">
    <citation type="submission" date="2010-01" db="EMBL/GenBank/DDBJ databases">
        <title>The complete genome of Geodermatophilus obscurus DSM 43160.</title>
        <authorList>
            <consortium name="US DOE Joint Genome Institute (JGI-PGF)"/>
            <person name="Lucas S."/>
            <person name="Copeland A."/>
            <person name="Lapidus A."/>
            <person name="Glavina del Rio T."/>
            <person name="Dalin E."/>
            <person name="Tice H."/>
            <person name="Bruce D."/>
            <person name="Goodwin L."/>
            <person name="Pitluck S."/>
            <person name="Kyrpides N."/>
            <person name="Mavromatis K."/>
            <person name="Ivanova N."/>
            <person name="Munk A.C."/>
            <person name="Brettin T."/>
            <person name="Detter J.C."/>
            <person name="Han C."/>
            <person name="Larimer F."/>
            <person name="Land M."/>
            <person name="Hauser L."/>
            <person name="Markowitz V."/>
            <person name="Cheng J.-F."/>
            <person name="Hugenholtz P."/>
            <person name="Woyke T."/>
            <person name="Wu D."/>
            <person name="Jando M."/>
            <person name="Schneider S."/>
            <person name="Klenk H.-P."/>
            <person name="Eisen J.A."/>
        </authorList>
    </citation>
    <scope>NUCLEOTIDE SEQUENCE [LARGE SCALE GENOMIC DNA]</scope>
    <source>
        <strain evidence="4">ATCC 25078 / DSM 43160 / JCM 3152 / KCC A-0152 / KCTC 9177 / NBRC 13315 / NRRL B-3577 / G-20</strain>
    </source>
</reference>
<dbReference type="OrthoDB" id="9900943at2"/>
<protein>
    <submittedName>
        <fullName evidence="3">Uncharacterized protein</fullName>
    </submittedName>
</protein>
<evidence type="ECO:0000256" key="2">
    <source>
        <dbReference type="SAM" id="Phobius"/>
    </source>
</evidence>
<dbReference type="KEGG" id="gob:Gobs_4843"/>
<evidence type="ECO:0000313" key="3">
    <source>
        <dbReference type="EMBL" id="ADB77377.1"/>
    </source>
</evidence>
<dbReference type="RefSeq" id="WP_012950800.1">
    <property type="nucleotide sequence ID" value="NC_013757.1"/>
</dbReference>
<keyword evidence="2" id="KW-1133">Transmembrane helix</keyword>
<name>D2S5X1_GEOOG</name>
<evidence type="ECO:0000256" key="1">
    <source>
        <dbReference type="SAM" id="MobiDB-lite"/>
    </source>
</evidence>
<dbReference type="HOGENOM" id="CLU_1208364_0_0_11"/>
<proteinExistence type="predicted"/>
<evidence type="ECO:0000313" key="4">
    <source>
        <dbReference type="Proteomes" id="UP000001382"/>
    </source>
</evidence>
<dbReference type="EMBL" id="CP001867">
    <property type="protein sequence ID" value="ADB77377.1"/>
    <property type="molecule type" value="Genomic_DNA"/>
</dbReference>
<sequence length="229" mass="24822">MAATHTGAGLDGALRTAVRIAQTLTLASGLFFLGVVWIRHAGARRAFHDRVHAARADQVAQATRDLHPDLRLDQLFRLNRLQLDEYHALSVRQASVALRNAITAAAAACLFLAVGVVVALQPAQDESSRYVAGGLCALGAVLSAALSGVFALSYKETARQLREHYQEPARTRRLLALERLAADPRQRGTLQLDLQKMLVKQLIEDLRHNGSATPPGTERTDAGARGREP</sequence>
<feature type="compositionally biased region" description="Basic and acidic residues" evidence="1">
    <location>
        <begin position="218"/>
        <end position="229"/>
    </location>
</feature>
<gene>
    <name evidence="3" type="ordered locus">Gobs_4843</name>
</gene>
<feature type="transmembrane region" description="Helical" evidence="2">
    <location>
        <begin position="101"/>
        <end position="120"/>
    </location>
</feature>